<dbReference type="InterPro" id="IPR005079">
    <property type="entry name" value="Peptidase_C45_hydrolase"/>
</dbReference>
<dbReference type="EMBL" id="BLTE01000014">
    <property type="protein sequence ID" value="GFK95044.1"/>
    <property type="molecule type" value="Genomic_DNA"/>
</dbReference>
<name>A0A6V8LTJ1_9BACT</name>
<gene>
    <name evidence="4" type="ORF">NNJEOMEG_02897</name>
</gene>
<keyword evidence="5" id="KW-1185">Reference proteome</keyword>
<feature type="region of interest" description="Disordered" evidence="1">
    <location>
        <begin position="173"/>
        <end position="195"/>
    </location>
</feature>
<proteinExistence type="predicted"/>
<reference evidence="4 5" key="1">
    <citation type="submission" date="2020-04" db="EMBL/GenBank/DDBJ databases">
        <authorList>
            <consortium name="Desulfovibrio sp. FSS-1 genome sequencing consortium"/>
            <person name="Shimoshige H."/>
            <person name="Kobayashi H."/>
            <person name="Maekawa T."/>
        </authorList>
    </citation>
    <scope>NUCLEOTIDE SEQUENCE [LARGE SCALE GENOMIC DNA]</scope>
    <source>
        <strain evidence="4 5">SIID29052-01</strain>
    </source>
</reference>
<evidence type="ECO:0000256" key="1">
    <source>
        <dbReference type="SAM" id="MobiDB-lite"/>
    </source>
</evidence>
<feature type="signal peptide" evidence="2">
    <location>
        <begin position="1"/>
        <end position="22"/>
    </location>
</feature>
<feature type="domain" description="Peptidase C45 hydrolase" evidence="3">
    <location>
        <begin position="36"/>
        <end position="248"/>
    </location>
</feature>
<accession>A0A6V8LTJ1</accession>
<sequence length="308" mass="32071">MPSRLLAVLLPALLLWAGNAPACTLWALQGADVAGGGSILVKNRDFAPDHPTRFALLAPRGGYRVAAMLSVTPEGRTMVVGGVNEKGLAVVTATAGTIPRSLRLERIREGGLVGAARTLLSRCASVDEVFADKETLARLAPAFALVADARRVAVLECSGTGYALEPVPAGAFAAHTNHPELPGGPEDLRQRPDAPGSVARLERIRSLLAQASRPLVLDSAASFSRDSVAGPDQSIFRTGSKPSSPRTLGMLAVWLPPGGAAPVLLARTSNPGEPEEERRLVLDEAFWRSAPAPGGSQPFPGFGAVPAH</sequence>
<dbReference type="RefSeq" id="WP_173085721.1">
    <property type="nucleotide sequence ID" value="NZ_BLTE01000014.1"/>
</dbReference>
<reference evidence="4 5" key="2">
    <citation type="submission" date="2020-05" db="EMBL/GenBank/DDBJ databases">
        <title>Draft genome sequence of Desulfovibrio sp. strainFSS-1.</title>
        <authorList>
            <person name="Shimoshige H."/>
            <person name="Kobayashi H."/>
            <person name="Maekawa T."/>
        </authorList>
    </citation>
    <scope>NUCLEOTIDE SEQUENCE [LARGE SCALE GENOMIC DNA]</scope>
    <source>
        <strain evidence="4 5">SIID29052-01</strain>
    </source>
</reference>
<dbReference type="Gene3D" id="3.60.60.10">
    <property type="entry name" value="Penicillin V Acylase, Chain A"/>
    <property type="match status" value="1"/>
</dbReference>
<dbReference type="AlphaFoldDB" id="A0A6V8LTJ1"/>
<evidence type="ECO:0000313" key="5">
    <source>
        <dbReference type="Proteomes" id="UP000494245"/>
    </source>
</evidence>
<comment type="caution">
    <text evidence="4">The sequence shown here is derived from an EMBL/GenBank/DDBJ whole genome shotgun (WGS) entry which is preliminary data.</text>
</comment>
<feature type="chain" id="PRO_5028926360" description="Peptidase C45 hydrolase domain-containing protein" evidence="2">
    <location>
        <begin position="23"/>
        <end position="308"/>
    </location>
</feature>
<protein>
    <recommendedName>
        <fullName evidence="3">Peptidase C45 hydrolase domain-containing protein</fullName>
    </recommendedName>
</protein>
<evidence type="ECO:0000313" key="4">
    <source>
        <dbReference type="EMBL" id="GFK95044.1"/>
    </source>
</evidence>
<dbReference type="Proteomes" id="UP000494245">
    <property type="component" value="Unassembled WGS sequence"/>
</dbReference>
<evidence type="ECO:0000259" key="3">
    <source>
        <dbReference type="Pfam" id="PF03417"/>
    </source>
</evidence>
<organism evidence="4 5">
    <name type="scientific">Fundidesulfovibrio magnetotacticus</name>
    <dbReference type="NCBI Taxonomy" id="2730080"/>
    <lineage>
        <taxon>Bacteria</taxon>
        <taxon>Pseudomonadati</taxon>
        <taxon>Thermodesulfobacteriota</taxon>
        <taxon>Desulfovibrionia</taxon>
        <taxon>Desulfovibrionales</taxon>
        <taxon>Desulfovibrionaceae</taxon>
        <taxon>Fundidesulfovibrio</taxon>
    </lineage>
</organism>
<evidence type="ECO:0000256" key="2">
    <source>
        <dbReference type="SAM" id="SignalP"/>
    </source>
</evidence>
<keyword evidence="2" id="KW-0732">Signal</keyword>
<dbReference type="Pfam" id="PF03417">
    <property type="entry name" value="AAT"/>
    <property type="match status" value="1"/>
</dbReference>